<dbReference type="CDD" id="cd03786">
    <property type="entry name" value="GTB_UDP-GlcNAc_2-Epimerase"/>
    <property type="match status" value="1"/>
</dbReference>
<proteinExistence type="inferred from homology"/>
<keyword evidence="1 4" id="KW-0413">Isomerase</keyword>
<dbReference type="AlphaFoldDB" id="A0A1X9SYX9"/>
<dbReference type="GO" id="GO:0008761">
    <property type="term" value="F:UDP-N-acetylglucosamine 2-epimerase activity"/>
    <property type="evidence" value="ECO:0007669"/>
    <property type="project" value="UniProtKB-EC"/>
</dbReference>
<dbReference type="Gene3D" id="3.40.50.2000">
    <property type="entry name" value="Glycogen Phosphorylase B"/>
    <property type="match status" value="2"/>
</dbReference>
<protein>
    <recommendedName>
        <fullName evidence="3">UDP-N-acetylglucosamine 2-epimerase (non-hydrolyzing)</fullName>
        <ecNumber evidence="3">5.1.3.14</ecNumber>
    </recommendedName>
</protein>
<dbReference type="STRING" id="1660073.CSUIS_1547"/>
<dbReference type="KEGG" id="camy:CSUIS_1547"/>
<dbReference type="SUPFAM" id="SSF53756">
    <property type="entry name" value="UDP-Glycosyltransferase/glycogen phosphorylase"/>
    <property type="match status" value="1"/>
</dbReference>
<sequence>MINIAFIFGTRPEVIKMAPVILEFKKYPMCYNVLVINTEQQKELSNQTLKFFGITPTISLNVMRENQSLSSLQSILQAKLEEIFLNNAINLAFVQGDTMSAFCGALSAYYFKVPICHIEAGLRSYNLFEPFPEEALRQMIARIANIHFAPTKLSVKYLQNENLTHKSSIYEVGNTSIDALFLLEQEIINKAKNFWNDFGIDLNNDDIVLVTIHRRENHGDRLEHILNAISYIASKFQKHKFIIPIHPNPNVREKIKNKLYKQKNIYLCDALDYPNLVLIMKNSKLILTDSGGIQEEAPSFRVPLLVLRYETERKEGVEFGFAKLVGADYDLIIKESFVALKNNQKIDGINPYGDGMASQRIEKYVRKFLNLKEYYAR</sequence>
<dbReference type="Proteomes" id="UP000194260">
    <property type="component" value="Chromosome"/>
</dbReference>
<evidence type="ECO:0000256" key="1">
    <source>
        <dbReference type="ARBA" id="ARBA00023235"/>
    </source>
</evidence>
<dbReference type="NCBIfam" id="TIGR00236">
    <property type="entry name" value="wecB"/>
    <property type="match status" value="1"/>
</dbReference>
<feature type="domain" description="UDP-N-acetylglucosamine 2-epimerase" evidence="5">
    <location>
        <begin position="33"/>
        <end position="364"/>
    </location>
</feature>
<name>A0A1X9SYX9_9BACT</name>
<evidence type="ECO:0000256" key="4">
    <source>
        <dbReference type="RuleBase" id="RU003513"/>
    </source>
</evidence>
<comment type="similarity">
    <text evidence="2 4">Belongs to the UDP-N-acetylglucosamine 2-epimerase family.</text>
</comment>
<dbReference type="InterPro" id="IPR029767">
    <property type="entry name" value="WecB-like"/>
</dbReference>
<dbReference type="InterPro" id="IPR003331">
    <property type="entry name" value="UDP_GlcNAc_Epimerase_2_dom"/>
</dbReference>
<evidence type="ECO:0000259" key="5">
    <source>
        <dbReference type="Pfam" id="PF02350"/>
    </source>
</evidence>
<dbReference type="PANTHER" id="PTHR43174:SF2">
    <property type="entry name" value="UDP-N-ACETYLGLUCOSAMINE 2-EPIMERASE"/>
    <property type="match status" value="1"/>
</dbReference>
<evidence type="ECO:0000256" key="2">
    <source>
        <dbReference type="ARBA" id="ARBA00038209"/>
    </source>
</evidence>
<dbReference type="PANTHER" id="PTHR43174">
    <property type="entry name" value="UDP-N-ACETYLGLUCOSAMINE 2-EPIMERASE"/>
    <property type="match status" value="1"/>
</dbReference>
<evidence type="ECO:0000256" key="3">
    <source>
        <dbReference type="ARBA" id="ARBA00038858"/>
    </source>
</evidence>
<evidence type="ECO:0000313" key="6">
    <source>
        <dbReference type="EMBL" id="ARR01329.1"/>
    </source>
</evidence>
<evidence type="ECO:0000313" key="7">
    <source>
        <dbReference type="Proteomes" id="UP000194260"/>
    </source>
</evidence>
<dbReference type="EC" id="5.1.3.14" evidence="3"/>
<dbReference type="EMBL" id="CP018789">
    <property type="protein sequence ID" value="ARR01329.1"/>
    <property type="molecule type" value="Genomic_DNA"/>
</dbReference>
<reference evidence="7" key="1">
    <citation type="journal article" date="2017" name="Genome Biol. Evol.">
        <title>Comparative Genomic Analysis Identifies a Campylobacter Clade Deficient in Selenium Metabolism.</title>
        <authorList>
            <person name="Miller W.G."/>
            <person name="Yee E."/>
            <person name="Lopes B.S."/>
            <person name="Chapman M.H."/>
            <person name="Huynh S."/>
            <person name="Bono J.L."/>
            <person name="Parker C.T."/>
            <person name="Strachan N.J.C."/>
            <person name="Forbes K.J."/>
        </authorList>
    </citation>
    <scope>NUCLEOTIDE SEQUENCE [LARGE SCALE GENOMIC DNA]</scope>
    <source>
        <strain evidence="7">RM6137</strain>
    </source>
</reference>
<accession>A0A1X9SYX9</accession>
<dbReference type="RefSeq" id="WP_086298401.1">
    <property type="nucleotide sequence ID" value="NZ_CP018789.1"/>
</dbReference>
<dbReference type="Pfam" id="PF02350">
    <property type="entry name" value="Epimerase_2"/>
    <property type="match status" value="1"/>
</dbReference>
<gene>
    <name evidence="6" type="ORF">CSUIS_1547</name>
</gene>
<organism evidence="6 7">
    <name type="scientific">Campylobacter porcelli</name>
    <dbReference type="NCBI Taxonomy" id="1660073"/>
    <lineage>
        <taxon>Bacteria</taxon>
        <taxon>Pseudomonadati</taxon>
        <taxon>Campylobacterota</taxon>
        <taxon>Epsilonproteobacteria</taxon>
        <taxon>Campylobacterales</taxon>
        <taxon>Campylobacteraceae</taxon>
        <taxon>Campylobacter</taxon>
    </lineage>
</organism>